<protein>
    <submittedName>
        <fullName evidence="2">Uncharacterized protein</fullName>
    </submittedName>
</protein>
<dbReference type="Proteomes" id="UP000243250">
    <property type="component" value="Unassembled WGS sequence"/>
</dbReference>
<sequence>MTDDADAEETADPERDPAESDATDGDPSDGTSDAAGADGEDPDAAVEDGGVDDAEDGSGDDGADDAEMNGAYDDTVPNVELGLYQLSVRVSGRSDDDLKTVEDSAKRLMDYLIDRAEELEERPDDRGLS</sequence>
<dbReference type="RefSeq" id="WP_089883308.1">
    <property type="nucleotide sequence ID" value="NZ_FOYS01000007.1"/>
</dbReference>
<feature type="region of interest" description="Disordered" evidence="1">
    <location>
        <begin position="1"/>
        <end position="77"/>
    </location>
</feature>
<evidence type="ECO:0000313" key="2">
    <source>
        <dbReference type="EMBL" id="SFR68884.1"/>
    </source>
</evidence>
<organism evidence="2 3">
    <name type="scientific">Halogeometricum limi</name>
    <dbReference type="NCBI Taxonomy" id="555875"/>
    <lineage>
        <taxon>Archaea</taxon>
        <taxon>Methanobacteriati</taxon>
        <taxon>Methanobacteriota</taxon>
        <taxon>Stenosarchaea group</taxon>
        <taxon>Halobacteria</taxon>
        <taxon>Halobacteriales</taxon>
        <taxon>Haloferacaceae</taxon>
        <taxon>Halogeometricum</taxon>
    </lineage>
</organism>
<feature type="compositionally biased region" description="Acidic residues" evidence="1">
    <location>
        <begin position="38"/>
        <end position="67"/>
    </location>
</feature>
<reference evidence="3" key="1">
    <citation type="submission" date="2016-10" db="EMBL/GenBank/DDBJ databases">
        <authorList>
            <person name="Varghese N."/>
            <person name="Submissions S."/>
        </authorList>
    </citation>
    <scope>NUCLEOTIDE SEQUENCE [LARGE SCALE GENOMIC DNA]</scope>
    <source>
        <strain evidence="3">CGMCC 1.8711</strain>
    </source>
</reference>
<evidence type="ECO:0000313" key="3">
    <source>
        <dbReference type="Proteomes" id="UP000243250"/>
    </source>
</evidence>
<feature type="compositionally biased region" description="Acidic residues" evidence="1">
    <location>
        <begin position="1"/>
        <end position="11"/>
    </location>
</feature>
<proteinExistence type="predicted"/>
<accession>A0A1I6IQ72</accession>
<dbReference type="AlphaFoldDB" id="A0A1I6IQ72"/>
<dbReference type="STRING" id="555875.SAMN04488124_3491"/>
<dbReference type="EMBL" id="FOYS01000007">
    <property type="protein sequence ID" value="SFR68884.1"/>
    <property type="molecule type" value="Genomic_DNA"/>
</dbReference>
<dbReference type="OrthoDB" id="291265at2157"/>
<gene>
    <name evidence="2" type="ORF">SAMN04488124_3491</name>
</gene>
<evidence type="ECO:0000256" key="1">
    <source>
        <dbReference type="SAM" id="MobiDB-lite"/>
    </source>
</evidence>
<dbReference type="InterPro" id="IPR058315">
    <property type="entry name" value="DUF8002"/>
</dbReference>
<name>A0A1I6IQ72_9EURY</name>
<dbReference type="Pfam" id="PF26009">
    <property type="entry name" value="DUF8002"/>
    <property type="match status" value="1"/>
</dbReference>
<keyword evidence="3" id="KW-1185">Reference proteome</keyword>